<dbReference type="GO" id="GO:0005737">
    <property type="term" value="C:cytoplasm"/>
    <property type="evidence" value="ECO:0007669"/>
    <property type="project" value="UniProtKB-ARBA"/>
</dbReference>
<dbReference type="EnsemblMetazoa" id="XM_026446134">
    <property type="protein sequence ID" value="XP_026301919"/>
    <property type="gene ID" value="LOC413562"/>
</dbReference>
<evidence type="ECO:0000313" key="7">
    <source>
        <dbReference type="Proteomes" id="UP000005203"/>
    </source>
</evidence>
<dbReference type="CDD" id="cd00160">
    <property type="entry name" value="RhoGEF"/>
    <property type="match status" value="1"/>
</dbReference>
<feature type="compositionally biased region" description="Low complexity" evidence="4">
    <location>
        <begin position="321"/>
        <end position="337"/>
    </location>
</feature>
<feature type="compositionally biased region" description="Low complexity" evidence="4">
    <location>
        <begin position="598"/>
        <end position="609"/>
    </location>
</feature>
<feature type="compositionally biased region" description="Basic and acidic residues" evidence="4">
    <location>
        <begin position="75"/>
        <end position="89"/>
    </location>
</feature>
<feature type="coiled-coil region" evidence="3">
    <location>
        <begin position="1154"/>
        <end position="1212"/>
    </location>
</feature>
<dbReference type="SMART" id="SM00325">
    <property type="entry name" value="RhoGEF"/>
    <property type="match status" value="1"/>
</dbReference>
<dbReference type="Proteomes" id="UP000005203">
    <property type="component" value="Linkage group LG1"/>
</dbReference>
<dbReference type="SUPFAM" id="SSF50729">
    <property type="entry name" value="PH domain-like"/>
    <property type="match status" value="1"/>
</dbReference>
<dbReference type="Pfam" id="PF00621">
    <property type="entry name" value="RhoGEF"/>
    <property type="match status" value="1"/>
</dbReference>
<evidence type="ECO:0000313" key="6">
    <source>
        <dbReference type="EnsemblMetazoa" id="XP_026301919"/>
    </source>
</evidence>
<evidence type="ECO:0000256" key="4">
    <source>
        <dbReference type="SAM" id="MobiDB-lite"/>
    </source>
</evidence>
<dbReference type="GO" id="GO:0005085">
    <property type="term" value="F:guanyl-nucleotide exchange factor activity"/>
    <property type="evidence" value="ECO:0007669"/>
    <property type="project" value="UniProtKB-KW"/>
</dbReference>
<feature type="compositionally biased region" description="Polar residues" evidence="4">
    <location>
        <begin position="550"/>
        <end position="570"/>
    </location>
</feature>
<evidence type="ECO:0000256" key="2">
    <source>
        <dbReference type="ARBA" id="ARBA00022658"/>
    </source>
</evidence>
<dbReference type="InterPro" id="IPR039919">
    <property type="entry name" value="ARHGEF10/ARHGEF17"/>
</dbReference>
<feature type="domain" description="DH" evidence="5">
    <location>
        <begin position="859"/>
        <end position="1047"/>
    </location>
</feature>
<feature type="compositionally biased region" description="Basic and acidic residues" evidence="4">
    <location>
        <begin position="406"/>
        <end position="434"/>
    </location>
</feature>
<feature type="region of interest" description="Disordered" evidence="4">
    <location>
        <begin position="54"/>
        <end position="92"/>
    </location>
</feature>
<dbReference type="InterPro" id="IPR036322">
    <property type="entry name" value="WD40_repeat_dom_sf"/>
</dbReference>
<dbReference type="Gene3D" id="2.130.10.10">
    <property type="entry name" value="YVTN repeat-like/Quinoprotein amine dehydrogenase"/>
    <property type="match status" value="1"/>
</dbReference>
<keyword evidence="1" id="KW-0597">Phosphoprotein</keyword>
<feature type="compositionally biased region" description="Polar residues" evidence="4">
    <location>
        <begin position="517"/>
        <end position="529"/>
    </location>
</feature>
<feature type="compositionally biased region" description="Basic and acidic residues" evidence="4">
    <location>
        <begin position="652"/>
        <end position="663"/>
    </location>
</feature>
<feature type="region of interest" description="Disordered" evidence="4">
    <location>
        <begin position="646"/>
        <end position="766"/>
    </location>
</feature>
<feature type="compositionally biased region" description="Polar residues" evidence="4">
    <location>
        <begin position="383"/>
        <end position="392"/>
    </location>
</feature>
<evidence type="ECO:0000256" key="1">
    <source>
        <dbReference type="ARBA" id="ARBA00022553"/>
    </source>
</evidence>
<keyword evidence="7" id="KW-1185">Reference proteome</keyword>
<dbReference type="SUPFAM" id="SSF48065">
    <property type="entry name" value="DBL homology domain (DH-domain)"/>
    <property type="match status" value="1"/>
</dbReference>
<keyword evidence="2" id="KW-0344">Guanine-nucleotide releasing factor</keyword>
<organism evidence="6">
    <name type="scientific">Apis mellifera</name>
    <name type="common">Honeybee</name>
    <dbReference type="NCBI Taxonomy" id="7460"/>
    <lineage>
        <taxon>Eukaryota</taxon>
        <taxon>Metazoa</taxon>
        <taxon>Ecdysozoa</taxon>
        <taxon>Arthropoda</taxon>
        <taxon>Hexapoda</taxon>
        <taxon>Insecta</taxon>
        <taxon>Pterygota</taxon>
        <taxon>Neoptera</taxon>
        <taxon>Endopterygota</taxon>
        <taxon>Hymenoptera</taxon>
        <taxon>Apocrita</taxon>
        <taxon>Aculeata</taxon>
        <taxon>Apoidea</taxon>
        <taxon>Anthophila</taxon>
        <taxon>Apidae</taxon>
        <taxon>Apis</taxon>
    </lineage>
</organism>
<dbReference type="GO" id="GO:0030036">
    <property type="term" value="P:actin cytoskeleton organization"/>
    <property type="evidence" value="ECO:0007669"/>
    <property type="project" value="TreeGrafter"/>
</dbReference>
<dbReference type="PANTHER" id="PTHR12877:SF15">
    <property type="entry name" value="RHO GUANINE NUCLEOTIDE EXCHANGE FACTOR 17"/>
    <property type="match status" value="1"/>
</dbReference>
<gene>
    <name evidence="8" type="primary">LOC413562</name>
</gene>
<feature type="compositionally biased region" description="Low complexity" evidence="4">
    <location>
        <begin position="678"/>
        <end position="697"/>
    </location>
</feature>
<dbReference type="InterPro" id="IPR035899">
    <property type="entry name" value="DBL_dom_sf"/>
</dbReference>
<reference evidence="7" key="3">
    <citation type="submission" date="2025-05" db="UniProtKB">
        <authorList>
            <consortium name="RefSeq"/>
        </authorList>
    </citation>
    <scope>NUCLEOTIDE SEQUENCE [LARGE SCALE GENOMIC DNA]</scope>
    <source>
        <strain evidence="7">DH4</strain>
    </source>
</reference>
<name>A0A7M7MWU1_APIME</name>
<feature type="region of interest" description="Disordered" evidence="4">
    <location>
        <begin position="800"/>
        <end position="836"/>
    </location>
</feature>
<feature type="compositionally biased region" description="Gly residues" evidence="4">
    <location>
        <begin position="1"/>
        <end position="25"/>
    </location>
</feature>
<feature type="region of interest" description="Disordered" evidence="4">
    <location>
        <begin position="772"/>
        <end position="791"/>
    </location>
</feature>
<feature type="region of interest" description="Disordered" evidence="4">
    <location>
        <begin position="275"/>
        <end position="350"/>
    </location>
</feature>
<keyword evidence="3" id="KW-0175">Coiled coil</keyword>
<dbReference type="GO" id="GO:0051496">
    <property type="term" value="P:positive regulation of stress fiber assembly"/>
    <property type="evidence" value="ECO:0007669"/>
    <property type="project" value="UniProtKB-ARBA"/>
</dbReference>
<accession>A0A8B8HH01</accession>
<dbReference type="InterPro" id="IPR011993">
    <property type="entry name" value="PH-like_dom_sf"/>
</dbReference>
<dbReference type="InterPro" id="IPR015943">
    <property type="entry name" value="WD40/YVTN_repeat-like_dom_sf"/>
</dbReference>
<protein>
    <submittedName>
        <fullName evidence="8">Rho guanine nucleotide exchange factor 17 isoform X3</fullName>
    </submittedName>
</protein>
<dbReference type="Gene3D" id="1.20.900.10">
    <property type="entry name" value="Dbl homology (DH) domain"/>
    <property type="match status" value="1"/>
</dbReference>
<feature type="region of interest" description="Disordered" evidence="4">
    <location>
        <begin position="1"/>
        <end position="28"/>
    </location>
</feature>
<feature type="region of interest" description="Disordered" evidence="4">
    <location>
        <begin position="199"/>
        <end position="218"/>
    </location>
</feature>
<feature type="region of interest" description="Disordered" evidence="4">
    <location>
        <begin position="143"/>
        <end position="166"/>
    </location>
</feature>
<dbReference type="SUPFAM" id="SSF50978">
    <property type="entry name" value="WD40 repeat-like"/>
    <property type="match status" value="1"/>
</dbReference>
<feature type="region of interest" description="Disordered" evidence="4">
    <location>
        <begin position="383"/>
        <end position="434"/>
    </location>
</feature>
<dbReference type="Pfam" id="PF19057">
    <property type="entry name" value="PH_19"/>
    <property type="match status" value="1"/>
</dbReference>
<feature type="compositionally biased region" description="Low complexity" evidence="4">
    <location>
        <begin position="800"/>
        <end position="810"/>
    </location>
</feature>
<dbReference type="FunFam" id="1.20.900.10:FF:000003">
    <property type="entry name" value="Rho guanine nucleotide exchange factor 10 like"/>
    <property type="match status" value="1"/>
</dbReference>
<feature type="compositionally biased region" description="Basic and acidic residues" evidence="4">
    <location>
        <begin position="293"/>
        <end position="308"/>
    </location>
</feature>
<evidence type="ECO:0000256" key="3">
    <source>
        <dbReference type="SAM" id="Coils"/>
    </source>
</evidence>
<dbReference type="InterPro" id="IPR000219">
    <property type="entry name" value="DH_dom"/>
</dbReference>
<reference evidence="8" key="2">
    <citation type="submission" date="2025-04" db="UniProtKB">
        <authorList>
            <consortium name="RefSeq"/>
        </authorList>
    </citation>
    <scope>IDENTIFICATION</scope>
    <source>
        <strain evidence="8">DH4</strain>
        <tissue evidence="8">Whole body</tissue>
    </source>
</reference>
<accession>A0A7M7MWU1</accession>
<dbReference type="GeneID" id="413562"/>
<feature type="compositionally biased region" description="Low complexity" evidence="4">
    <location>
        <begin position="827"/>
        <end position="836"/>
    </location>
</feature>
<dbReference type="RefSeq" id="XP_026301919.1">
    <property type="nucleotide sequence ID" value="XM_026446134.1"/>
</dbReference>
<dbReference type="PROSITE" id="PS50010">
    <property type="entry name" value="DH_2"/>
    <property type="match status" value="1"/>
</dbReference>
<evidence type="ECO:0000313" key="8">
    <source>
        <dbReference type="RefSeq" id="XP_026301919.1"/>
    </source>
</evidence>
<proteinExistence type="predicted"/>
<dbReference type="Gene3D" id="2.30.29.30">
    <property type="entry name" value="Pleckstrin-homology domain (PH domain)/Phosphotyrosine-binding domain (PTB)"/>
    <property type="match status" value="1"/>
</dbReference>
<evidence type="ECO:0000259" key="5">
    <source>
        <dbReference type="PROSITE" id="PS50010"/>
    </source>
</evidence>
<sequence>MPRVGGDGGGGAEKAGGSGFGGWLGGAARAMTGGSVGGGYVVLGGTRYGLRLSQESLPPLNSREESQERRRKRSSRESDSRERLTDRCPENSAGLELSTSIADCCCIGPRSRLPLPRIPPSTTIASSSSPCVTGGGGVGGVGGGGGGVSCGQSPFPGPPTSSNSRVAGVEQPATLTTPTTTSAQPTLVNSNNNRGMLQMSVGNSTGQQHHQAQSSAALTAAVPSVSTSTSFNTSSTAVPTLQSVSVPRQLAQWTKHQTLKLQEPAVIAVDRLHRFRWSGGGGGSSKKSSSGPRSEKAERLRELTEKLKGPAPVPPPRRPSRTQASSPPPSGYQSPSQNCPQTTNQGCGRCDGRPSCRSYTYSEGTGHGSGNQQHHQQYPLQHNQPKTFNRSDSVGDECYSESSNDAYRKTCTDSRRSRSLRQYDRNSGDVSDIKNELNASADTAKHLRQYSDSVVDSGTCVDDLCDNLNTASGQGNEGEARDAITRLEPRGPLLTFHRAGAPFRSASFGQVDFNQVSRQKAQPIATSNRGDSKDVRASTLPRRRGDVSPVVSTPQNSPNRQSPRTSTPSVDSAVGSAEGLGVPQSGNVEEIRPRSDGSDSLATSSALTSPEPPVPEINEPRVDLVQADVPPIEIVTSEPVFPLVENAPIEETAQKENRLEPHEVIITPPPEEPRLSQASEGSEAASEAPSETSSPSGKTRRYRGDTSKRRKGVYITQWPESLDTDRNKLSAQSSEERDEPPATPSDLSDCEGHTPRRYSKRPLRGPYGQMLEAEMAKPRTADISLEEGLRPRRKVSANLSYNASSNNSGSEPPTPCHHRTTSSPSKLEGLPGPSPELLAELLRGSSERVARAPAHRNDTRTHVVVELYDTERSYVEALQILVNKYLQPLKSSENAGLVDSATVDEIFYQIPAILNHHEVFLEELRKRLDTWELKQTIGDVFLDVFTKPVVLETYTLFLDNWKSARKAIKTTCQAKPAFARFLETMEREHKGKLGLDQLLIKPVQKIPRYELLIQRLLKHTDATHPDFELLQAAQKEVHELVVKINCTERESLEWEQQQTTLREVQALVEGLAGIVTNDRAFIRQDLVTIASNQGTRKERALFLFSDLLVITSIKRRSGTIRKPSTSCPNSLVGLLEANKYKMLMRIPLDDLEVMKAKDENLRRMAREVDHLREDCATLTQLQELASTLHSAKQQLEDLIKDMLGQAQRQLAERNAAHSQLACLELTLNTQAGIENISVMFTKPDKRASWEESFNEAKQKLALSADRRPCPEFVGPLPIRKTRAGLQFTCAAPTLANGQGSRDVWVCNSDGYVGQVCVLSLTPEPPQVTSCNGVCNARILCVAGIPACTQSSSSSDDSDSDDIPCADTGSLSLSGDVPSIDNVTTEEDVNQPTMWLGTEDGCIHVYNCNDNIRIKKNKVKIQHNSSVHCIIYLDNKVFVSLANGDITVYSRDHMGGWNTPDPTSVSVGTVASPVTKMLPVSGKLWCGCHNSVKILNTHTLDIEHTFAVSNDTSLSVSCMASSGGLGVWISLHNSAVLRLFHSGSYECLTDINIAPAVTKMLTSCDDIIRQHKAACLRVTALLACNELLWIGTSAGVLLTVPIPHIKPSTQRMSQPPIVTGIPHGHTGHVRFLTCVETITPPKPDPRPKVNRYSLKSNKAQQNNINRGKLLVISGGDGYEDFRGPQASAELQAGREDSTNHLLLWKV</sequence>
<dbReference type="Pfam" id="PF19056">
    <property type="entry name" value="WD40_2"/>
    <property type="match status" value="1"/>
</dbReference>
<reference evidence="6" key="1">
    <citation type="submission" date="2021-01" db="UniProtKB">
        <authorList>
            <consortium name="EnsemblMetazoa"/>
        </authorList>
    </citation>
    <scope>IDENTIFICATION</scope>
    <source>
        <strain evidence="6">DH4</strain>
    </source>
</reference>
<dbReference type="PANTHER" id="PTHR12877">
    <property type="entry name" value="RHO GUANINE NUCLEOTIDE EXCHANGE FACTOR"/>
    <property type="match status" value="1"/>
</dbReference>
<feature type="compositionally biased region" description="Low complexity" evidence="4">
    <location>
        <begin position="207"/>
        <end position="218"/>
    </location>
</feature>
<feature type="region of interest" description="Disordered" evidence="4">
    <location>
        <begin position="517"/>
        <end position="624"/>
    </location>
</feature>